<comment type="caution">
    <text evidence="2">The sequence shown here is derived from an EMBL/GenBank/DDBJ whole genome shotgun (WGS) entry which is preliminary data.</text>
</comment>
<evidence type="ECO:0000313" key="3">
    <source>
        <dbReference type="Proteomes" id="UP000295444"/>
    </source>
</evidence>
<dbReference type="AlphaFoldDB" id="A0A4R6SFK7"/>
<evidence type="ECO:0000313" key="2">
    <source>
        <dbReference type="EMBL" id="TDQ00364.1"/>
    </source>
</evidence>
<name>A0A4R6SFK7_LABRH</name>
<reference evidence="2 3" key="1">
    <citation type="submission" date="2019-03" db="EMBL/GenBank/DDBJ databases">
        <title>Genomic Encyclopedia of Type Strains, Phase IV (KMG-IV): sequencing the most valuable type-strain genomes for metagenomic binning, comparative biology and taxonomic classification.</title>
        <authorList>
            <person name="Goeker M."/>
        </authorList>
    </citation>
    <scope>NUCLEOTIDE SEQUENCE [LARGE SCALE GENOMIC DNA]</scope>
    <source>
        <strain evidence="2 3">DSM 45361</strain>
    </source>
</reference>
<feature type="domain" description="CBS" evidence="1">
    <location>
        <begin position="14"/>
        <end position="66"/>
    </location>
</feature>
<dbReference type="InterPro" id="IPR046342">
    <property type="entry name" value="CBS_dom_sf"/>
</dbReference>
<dbReference type="RefSeq" id="WP_133849092.1">
    <property type="nucleotide sequence ID" value="NZ_SNXZ01000002.1"/>
</dbReference>
<sequence length="145" mass="15617">MCDSTPPDLNGKTVGEVVVRLPKTLPADTTIDQARACFADEHVHMLLLTEFGRLVGTVVRGDLRDDLDGAEPVLTRSRVWGRTISAALPAEQARKLLLARGLRRLAVVDDDGTLLGLLCLKQRLTGFCSDAEVAARALARTCGPI</sequence>
<dbReference type="Proteomes" id="UP000295444">
    <property type="component" value="Unassembled WGS sequence"/>
</dbReference>
<organism evidence="2 3">
    <name type="scientific">Labedaea rhizosphaerae</name>
    <dbReference type="NCBI Taxonomy" id="598644"/>
    <lineage>
        <taxon>Bacteria</taxon>
        <taxon>Bacillati</taxon>
        <taxon>Actinomycetota</taxon>
        <taxon>Actinomycetes</taxon>
        <taxon>Pseudonocardiales</taxon>
        <taxon>Pseudonocardiaceae</taxon>
        <taxon>Labedaea</taxon>
    </lineage>
</organism>
<dbReference type="SUPFAM" id="SSF54631">
    <property type="entry name" value="CBS-domain pair"/>
    <property type="match status" value="1"/>
</dbReference>
<accession>A0A4R6SFK7</accession>
<protein>
    <submittedName>
        <fullName evidence="2">CBS domain-containing protein</fullName>
    </submittedName>
</protein>
<proteinExistence type="predicted"/>
<dbReference type="Gene3D" id="3.10.580.10">
    <property type="entry name" value="CBS-domain"/>
    <property type="match status" value="2"/>
</dbReference>
<feature type="domain" description="CBS" evidence="1">
    <location>
        <begin position="83"/>
        <end position="120"/>
    </location>
</feature>
<dbReference type="OrthoDB" id="5244356at2"/>
<dbReference type="InterPro" id="IPR000644">
    <property type="entry name" value="CBS_dom"/>
</dbReference>
<keyword evidence="3" id="KW-1185">Reference proteome</keyword>
<gene>
    <name evidence="2" type="ORF">EV186_102225</name>
</gene>
<dbReference type="EMBL" id="SNXZ01000002">
    <property type="protein sequence ID" value="TDQ00364.1"/>
    <property type="molecule type" value="Genomic_DNA"/>
</dbReference>
<dbReference type="Pfam" id="PF00571">
    <property type="entry name" value="CBS"/>
    <property type="match status" value="2"/>
</dbReference>
<evidence type="ECO:0000259" key="1">
    <source>
        <dbReference type="Pfam" id="PF00571"/>
    </source>
</evidence>